<evidence type="ECO:0000256" key="4">
    <source>
        <dbReference type="RuleBase" id="RU000568"/>
    </source>
</evidence>
<dbReference type="Gene3D" id="4.10.410.60">
    <property type="match status" value="1"/>
</dbReference>
<dbReference type="SUPFAM" id="SSF143034">
    <property type="entry name" value="L35p-like"/>
    <property type="match status" value="1"/>
</dbReference>
<dbReference type="InterPro" id="IPR021137">
    <property type="entry name" value="Ribosomal_bL35-like"/>
</dbReference>
<dbReference type="EMBL" id="MU167265">
    <property type="protein sequence ID" value="KAG0146164.1"/>
    <property type="molecule type" value="Genomic_DNA"/>
</dbReference>
<reference evidence="5" key="1">
    <citation type="submission" date="2013-11" db="EMBL/GenBank/DDBJ databases">
        <title>Genome sequence of the fusiform rust pathogen reveals effectors for host alternation and coevolution with pine.</title>
        <authorList>
            <consortium name="DOE Joint Genome Institute"/>
            <person name="Smith K."/>
            <person name="Pendleton A."/>
            <person name="Kubisiak T."/>
            <person name="Anderson C."/>
            <person name="Salamov A."/>
            <person name="Aerts A."/>
            <person name="Riley R."/>
            <person name="Clum A."/>
            <person name="Lindquist E."/>
            <person name="Ence D."/>
            <person name="Campbell M."/>
            <person name="Kronenberg Z."/>
            <person name="Feau N."/>
            <person name="Dhillon B."/>
            <person name="Hamelin R."/>
            <person name="Burleigh J."/>
            <person name="Smith J."/>
            <person name="Yandell M."/>
            <person name="Nelson C."/>
            <person name="Grigoriev I."/>
            <person name="Davis J."/>
        </authorList>
    </citation>
    <scope>NUCLEOTIDE SEQUENCE</scope>
    <source>
        <strain evidence="5">G11</strain>
    </source>
</reference>
<proteinExistence type="inferred from homology"/>
<evidence type="ECO:0000256" key="1">
    <source>
        <dbReference type="ARBA" id="ARBA00006598"/>
    </source>
</evidence>
<dbReference type="GO" id="GO:0015934">
    <property type="term" value="C:large ribosomal subunit"/>
    <property type="evidence" value="ECO:0007669"/>
    <property type="project" value="TreeGrafter"/>
</dbReference>
<evidence type="ECO:0000313" key="5">
    <source>
        <dbReference type="EMBL" id="KAG0146164.1"/>
    </source>
</evidence>
<dbReference type="PANTHER" id="PTHR33343:SF1">
    <property type="entry name" value="LARGE RIBOSOMAL SUBUNIT PROTEIN BL35M"/>
    <property type="match status" value="1"/>
</dbReference>
<dbReference type="InterPro" id="IPR037229">
    <property type="entry name" value="Ribosomal_bL35_sf"/>
</dbReference>
<dbReference type="AlphaFoldDB" id="A0A9P6NL74"/>
<organism evidence="5 6">
    <name type="scientific">Cronartium quercuum f. sp. fusiforme G11</name>
    <dbReference type="NCBI Taxonomy" id="708437"/>
    <lineage>
        <taxon>Eukaryota</taxon>
        <taxon>Fungi</taxon>
        <taxon>Dikarya</taxon>
        <taxon>Basidiomycota</taxon>
        <taxon>Pucciniomycotina</taxon>
        <taxon>Pucciniomycetes</taxon>
        <taxon>Pucciniales</taxon>
        <taxon>Coleosporiaceae</taxon>
        <taxon>Cronartium</taxon>
    </lineage>
</organism>
<keyword evidence="6" id="KW-1185">Reference proteome</keyword>
<dbReference type="Proteomes" id="UP000886653">
    <property type="component" value="Unassembled WGS sequence"/>
</dbReference>
<name>A0A9P6NL74_9BASI</name>
<accession>A0A9P6NL74</accession>
<gene>
    <name evidence="5" type="ORF">CROQUDRAFT_723057</name>
</gene>
<sequence length="168" mass="19500">MSFSIISSLALRSKNLLAQSPRNFQSYIRSNQIILKSFFSTTNPTYWKSIKPKNKPNRYKLKTHQGASKRFFVTGNGQFKRCQAGKQHLMTGTSHTNKRKLKPMIIVNKSHNNRLRKLLPYSYKRAGFRRVNERDTVWWSSGKLQKTGLALLNAINRAELLKKKINCN</sequence>
<evidence type="ECO:0000256" key="3">
    <source>
        <dbReference type="ARBA" id="ARBA00023274"/>
    </source>
</evidence>
<evidence type="ECO:0000256" key="2">
    <source>
        <dbReference type="ARBA" id="ARBA00022980"/>
    </source>
</evidence>
<dbReference type="Pfam" id="PF01632">
    <property type="entry name" value="Ribosomal_L35p"/>
    <property type="match status" value="1"/>
</dbReference>
<dbReference type="HAMAP" id="MF_00514">
    <property type="entry name" value="Ribosomal_bL35"/>
    <property type="match status" value="1"/>
</dbReference>
<evidence type="ECO:0000313" key="6">
    <source>
        <dbReference type="Proteomes" id="UP000886653"/>
    </source>
</evidence>
<protein>
    <recommendedName>
        <fullName evidence="4">50S ribosomal protein L35</fullName>
    </recommendedName>
</protein>
<dbReference type="PANTHER" id="PTHR33343">
    <property type="entry name" value="54S RIBOSOMAL PROTEIN BL35M"/>
    <property type="match status" value="1"/>
</dbReference>
<dbReference type="InterPro" id="IPR018265">
    <property type="entry name" value="Ribosomal_bL35_CS"/>
</dbReference>
<keyword evidence="3 4" id="KW-0687">Ribonucleoprotein</keyword>
<dbReference type="FunFam" id="4.10.410.60:FF:000001">
    <property type="entry name" value="50S ribosomal protein L35"/>
    <property type="match status" value="1"/>
</dbReference>
<comment type="caution">
    <text evidence="5">The sequence shown here is derived from an EMBL/GenBank/DDBJ whole genome shotgun (WGS) entry which is preliminary data.</text>
</comment>
<dbReference type="PROSITE" id="PS00936">
    <property type="entry name" value="RIBOSOMAL_L35"/>
    <property type="match status" value="1"/>
</dbReference>
<dbReference type="InterPro" id="IPR001706">
    <property type="entry name" value="Ribosomal_bL35"/>
</dbReference>
<keyword evidence="2 4" id="KW-0689">Ribosomal protein</keyword>
<dbReference type="GO" id="GO:0006412">
    <property type="term" value="P:translation"/>
    <property type="evidence" value="ECO:0007669"/>
    <property type="project" value="InterPro"/>
</dbReference>
<dbReference type="OrthoDB" id="162638at2759"/>
<dbReference type="GO" id="GO:0003735">
    <property type="term" value="F:structural constituent of ribosome"/>
    <property type="evidence" value="ECO:0007669"/>
    <property type="project" value="InterPro"/>
</dbReference>
<comment type="similarity">
    <text evidence="1 4">Belongs to the bacterial ribosomal protein bL35 family.</text>
</comment>
<dbReference type="PRINTS" id="PR00064">
    <property type="entry name" value="RIBOSOMALL35"/>
</dbReference>
<dbReference type="NCBIfam" id="TIGR00001">
    <property type="entry name" value="rpmI_bact"/>
    <property type="match status" value="1"/>
</dbReference>